<dbReference type="EMBL" id="FOUB01000055">
    <property type="protein sequence ID" value="SFM80655.1"/>
    <property type="molecule type" value="Genomic_DNA"/>
</dbReference>
<reference evidence="3" key="1">
    <citation type="submission" date="2016-10" db="EMBL/GenBank/DDBJ databases">
        <authorList>
            <person name="Varghese N."/>
            <person name="Submissions S."/>
        </authorList>
    </citation>
    <scope>NUCLEOTIDE SEQUENCE [LARGE SCALE GENOMIC DNA]</scope>
    <source>
        <strain evidence="3">Nm44</strain>
    </source>
</reference>
<organism evidence="2 3">
    <name type="scientific">Nitrosomonas communis</name>
    <dbReference type="NCBI Taxonomy" id="44574"/>
    <lineage>
        <taxon>Bacteria</taxon>
        <taxon>Pseudomonadati</taxon>
        <taxon>Pseudomonadota</taxon>
        <taxon>Betaproteobacteria</taxon>
        <taxon>Nitrosomonadales</taxon>
        <taxon>Nitrosomonadaceae</taxon>
        <taxon>Nitrosomonas</taxon>
    </lineage>
</organism>
<dbReference type="InterPro" id="IPR025959">
    <property type="entry name" value="Winged_HTH_dom"/>
</dbReference>
<feature type="domain" description="Winged helix-turn helix" evidence="1">
    <location>
        <begin position="6"/>
        <end position="41"/>
    </location>
</feature>
<name>A0A1I4TVN5_9PROT</name>
<proteinExistence type="predicted"/>
<dbReference type="AlphaFoldDB" id="A0A1I4TVN5"/>
<dbReference type="Proteomes" id="UP000183287">
    <property type="component" value="Unassembled WGS sequence"/>
</dbReference>
<protein>
    <submittedName>
        <fullName evidence="2">Winged helix-turn helix</fullName>
    </submittedName>
</protein>
<gene>
    <name evidence="2" type="ORF">SAMN05421863_105510</name>
</gene>
<evidence type="ECO:0000313" key="3">
    <source>
        <dbReference type="Proteomes" id="UP000183287"/>
    </source>
</evidence>
<keyword evidence="3" id="KW-1185">Reference proteome</keyword>
<evidence type="ECO:0000313" key="2">
    <source>
        <dbReference type="EMBL" id="SFM80655.1"/>
    </source>
</evidence>
<accession>A0A1I4TVN5</accession>
<dbReference type="RefSeq" id="WP_218152115.1">
    <property type="nucleotide sequence ID" value="NZ_FOUB01000055.1"/>
</dbReference>
<dbReference type="Pfam" id="PF13592">
    <property type="entry name" value="HTH_33"/>
    <property type="match status" value="1"/>
</dbReference>
<sequence>MTGSSTLSTVYRMLDRHGWRKLSSDTAHPQGDTVLLESWKKLKERLDKMGVVWSNH</sequence>
<evidence type="ECO:0000259" key="1">
    <source>
        <dbReference type="Pfam" id="PF13592"/>
    </source>
</evidence>